<accession>A0AAX6HVZ4</accession>
<sequence>MPLLSANLFPSPPPPPHNAHINHPPPPPLPIPKRNKPTEKSSQTTPPPPPPPPPAPAFNKSFHSRTKYHRPLPPAGGVISSDGDRSVIVGDSGVSYLLPGAPFHFQFSYSESPKAKPLAIREPAFLPFAPPTMPRPWTGKAPLLSKKDKERKKKIRVFRPIGEEEEEEEEEGAGGMVLRTSRGLGRMMGRGSVGDGRSREEILGEPLGRREVKELVRPWLSSNRQLNLGRDGLTHNMLEMVHTHWKRQEVCKVRCRGVPTVDMDNVCYHLEEKTGGKIIRRVGGVVYLFRGRNYNPHTRPRYPVMLWKPAAPVYPKLIQDAPEGLTKVEADELRSKGKNLLPICKLAKNGIYITLVNDVRDAFEGSSLVKINCQGLSPSDYKKIGAKLKELVPCVLLSFDEEQILMWRGKDWKPRFRPLVPSVSKLKLTESGTSSDVNSSGPNGASDDYSTKLEMYSPKMFSLWRRALDSNKAVLLDEVELSPDSLLKMVEEFEGVTQAAEHSYPALIVSGGSGSGTMWNNSDDDHDHDHDGDLDNDNEQPSGMESDEDFEDYDIHASGVLEEVESSIPYGSLPIDSIAEQLSPE</sequence>
<keyword evidence="2" id="KW-0677">Repeat</keyword>
<name>A0AAX6HVZ4_IRIPA</name>
<evidence type="ECO:0000313" key="11">
    <source>
        <dbReference type="Proteomes" id="UP001140949"/>
    </source>
</evidence>
<reference evidence="10" key="1">
    <citation type="journal article" date="2023" name="GigaByte">
        <title>Genome assembly of the bearded iris, Iris pallida Lam.</title>
        <authorList>
            <person name="Bruccoleri R.E."/>
            <person name="Oakeley E.J."/>
            <person name="Faust A.M.E."/>
            <person name="Altorfer M."/>
            <person name="Dessus-Babus S."/>
            <person name="Burckhardt D."/>
            <person name="Oertli M."/>
            <person name="Naumann U."/>
            <person name="Petersen F."/>
            <person name="Wong J."/>
        </authorList>
    </citation>
    <scope>NUCLEOTIDE SEQUENCE</scope>
    <source>
        <strain evidence="10">GSM-AAB239-AS_SAM_17_03QT</strain>
    </source>
</reference>
<evidence type="ECO:0000256" key="3">
    <source>
        <dbReference type="ARBA" id="ARBA00022884"/>
    </source>
</evidence>
<evidence type="ECO:0000256" key="5">
    <source>
        <dbReference type="ARBA" id="ARBA00023187"/>
    </source>
</evidence>
<dbReference type="EMBL" id="JANAVB010006599">
    <property type="protein sequence ID" value="KAJ6844435.1"/>
    <property type="molecule type" value="Genomic_DNA"/>
</dbReference>
<dbReference type="GO" id="GO:0003723">
    <property type="term" value="F:RNA binding"/>
    <property type="evidence" value="ECO:0007669"/>
    <property type="project" value="UniProtKB-UniRule"/>
</dbReference>
<evidence type="ECO:0000259" key="9">
    <source>
        <dbReference type="PROSITE" id="PS51295"/>
    </source>
</evidence>
<keyword evidence="5" id="KW-0508">mRNA splicing</keyword>
<keyword evidence="6" id="KW-0687">Ribonucleoprotein</keyword>
<proteinExistence type="predicted"/>
<feature type="compositionally biased region" description="Pro residues" evidence="8">
    <location>
        <begin position="45"/>
        <end position="56"/>
    </location>
</feature>
<dbReference type="InterPro" id="IPR044599">
    <property type="entry name" value="CAF1P_plant"/>
</dbReference>
<keyword evidence="3 7" id="KW-0694">RNA-binding</keyword>
<dbReference type="PANTHER" id="PTHR46247:SF3">
    <property type="entry name" value="CRS2-ASSOCIATED FACTOR 2, CHLOROPLASTIC"/>
    <property type="match status" value="1"/>
</dbReference>
<feature type="compositionally biased region" description="Polar residues" evidence="8">
    <location>
        <begin position="430"/>
        <end position="443"/>
    </location>
</feature>
<dbReference type="SUPFAM" id="SSF75471">
    <property type="entry name" value="YhbY-like"/>
    <property type="match status" value="2"/>
</dbReference>
<feature type="compositionally biased region" description="Pro residues" evidence="8">
    <location>
        <begin position="10"/>
        <end position="31"/>
    </location>
</feature>
<keyword evidence="4" id="KW-0809">Transit peptide</keyword>
<feature type="domain" description="CRM" evidence="9">
    <location>
        <begin position="205"/>
        <end position="301"/>
    </location>
</feature>
<dbReference type="AlphaFoldDB" id="A0AAX6HVZ4"/>
<evidence type="ECO:0000256" key="4">
    <source>
        <dbReference type="ARBA" id="ARBA00022946"/>
    </source>
</evidence>
<feature type="region of interest" description="Disordered" evidence="8">
    <location>
        <begin position="163"/>
        <end position="200"/>
    </location>
</feature>
<feature type="region of interest" description="Disordered" evidence="8">
    <location>
        <begin position="566"/>
        <end position="585"/>
    </location>
</feature>
<gene>
    <name evidence="10" type="ORF">M6B38_292575</name>
</gene>
<feature type="domain" description="CRM" evidence="9">
    <location>
        <begin position="323"/>
        <end position="419"/>
    </location>
</feature>
<dbReference type="SMART" id="SM01103">
    <property type="entry name" value="CRS1_YhbY"/>
    <property type="match status" value="2"/>
</dbReference>
<dbReference type="GO" id="GO:1990904">
    <property type="term" value="C:ribonucleoprotein complex"/>
    <property type="evidence" value="ECO:0007669"/>
    <property type="project" value="UniProtKB-KW"/>
</dbReference>
<dbReference type="PROSITE" id="PS51295">
    <property type="entry name" value="CRM"/>
    <property type="match status" value="2"/>
</dbReference>
<feature type="region of interest" description="Disordered" evidence="8">
    <location>
        <begin position="1"/>
        <end position="81"/>
    </location>
</feature>
<dbReference type="GO" id="GO:0000373">
    <property type="term" value="P:Group II intron splicing"/>
    <property type="evidence" value="ECO:0007669"/>
    <property type="project" value="InterPro"/>
</dbReference>
<comment type="caution">
    <text evidence="10">The sequence shown here is derived from an EMBL/GenBank/DDBJ whole genome shotgun (WGS) entry which is preliminary data.</text>
</comment>
<feature type="region of interest" description="Disordered" evidence="8">
    <location>
        <begin position="430"/>
        <end position="449"/>
    </location>
</feature>
<feature type="region of interest" description="Disordered" evidence="8">
    <location>
        <begin position="515"/>
        <end position="558"/>
    </location>
</feature>
<dbReference type="Gene3D" id="3.30.110.60">
    <property type="entry name" value="YhbY-like"/>
    <property type="match status" value="2"/>
</dbReference>
<reference evidence="10" key="2">
    <citation type="submission" date="2023-04" db="EMBL/GenBank/DDBJ databases">
        <authorList>
            <person name="Bruccoleri R.E."/>
            <person name="Oakeley E.J."/>
            <person name="Faust A.-M."/>
            <person name="Dessus-Babus S."/>
            <person name="Altorfer M."/>
            <person name="Burckhardt D."/>
            <person name="Oertli M."/>
            <person name="Naumann U."/>
            <person name="Petersen F."/>
            <person name="Wong J."/>
        </authorList>
    </citation>
    <scope>NUCLEOTIDE SEQUENCE</scope>
    <source>
        <strain evidence="10">GSM-AAB239-AS_SAM_17_03QT</strain>
        <tissue evidence="10">Leaf</tissue>
    </source>
</reference>
<protein>
    <submittedName>
        <fullName evidence="10">CRS2-associated factor 2, chloroplastic</fullName>
    </submittedName>
</protein>
<dbReference type="FunFam" id="3.30.110.60:FF:000002">
    <property type="entry name" value="CRS2-associated factor 1, chloroplastic"/>
    <property type="match status" value="2"/>
</dbReference>
<dbReference type="InterPro" id="IPR035920">
    <property type="entry name" value="YhbY-like_sf"/>
</dbReference>
<evidence type="ECO:0000256" key="8">
    <source>
        <dbReference type="SAM" id="MobiDB-lite"/>
    </source>
</evidence>
<evidence type="ECO:0000256" key="7">
    <source>
        <dbReference type="PROSITE-ProRule" id="PRU00626"/>
    </source>
</evidence>
<feature type="compositionally biased region" description="Acidic residues" evidence="8">
    <location>
        <begin position="163"/>
        <end position="172"/>
    </location>
</feature>
<dbReference type="PANTHER" id="PTHR46247">
    <property type="entry name" value="CRS2-ASSOCIATED FACTOR 1, CHLOROPLASTIC"/>
    <property type="match status" value="1"/>
</dbReference>
<evidence type="ECO:0000256" key="6">
    <source>
        <dbReference type="ARBA" id="ARBA00023274"/>
    </source>
</evidence>
<evidence type="ECO:0000313" key="10">
    <source>
        <dbReference type="EMBL" id="KAJ6844435.1"/>
    </source>
</evidence>
<dbReference type="InterPro" id="IPR001890">
    <property type="entry name" value="RNA-binding_CRM"/>
</dbReference>
<dbReference type="Proteomes" id="UP001140949">
    <property type="component" value="Unassembled WGS sequence"/>
</dbReference>
<dbReference type="Pfam" id="PF01985">
    <property type="entry name" value="CRS1_YhbY"/>
    <property type="match status" value="2"/>
</dbReference>
<feature type="compositionally biased region" description="Basic and acidic residues" evidence="8">
    <location>
        <begin position="523"/>
        <end position="533"/>
    </location>
</feature>
<keyword evidence="11" id="KW-1185">Reference proteome</keyword>
<dbReference type="GO" id="GO:0006397">
    <property type="term" value="P:mRNA processing"/>
    <property type="evidence" value="ECO:0007669"/>
    <property type="project" value="UniProtKB-KW"/>
</dbReference>
<keyword evidence="1" id="KW-0507">mRNA processing</keyword>
<organism evidence="10 11">
    <name type="scientific">Iris pallida</name>
    <name type="common">Sweet iris</name>
    <dbReference type="NCBI Taxonomy" id="29817"/>
    <lineage>
        <taxon>Eukaryota</taxon>
        <taxon>Viridiplantae</taxon>
        <taxon>Streptophyta</taxon>
        <taxon>Embryophyta</taxon>
        <taxon>Tracheophyta</taxon>
        <taxon>Spermatophyta</taxon>
        <taxon>Magnoliopsida</taxon>
        <taxon>Liliopsida</taxon>
        <taxon>Asparagales</taxon>
        <taxon>Iridaceae</taxon>
        <taxon>Iridoideae</taxon>
        <taxon>Irideae</taxon>
        <taxon>Iris</taxon>
    </lineage>
</organism>
<evidence type="ECO:0000256" key="1">
    <source>
        <dbReference type="ARBA" id="ARBA00022664"/>
    </source>
</evidence>
<evidence type="ECO:0000256" key="2">
    <source>
        <dbReference type="ARBA" id="ARBA00022737"/>
    </source>
</evidence>